<organism evidence="1">
    <name type="scientific">Lepeophtheirus salmonis</name>
    <name type="common">Salmon louse</name>
    <name type="synonym">Caligus salmonis</name>
    <dbReference type="NCBI Taxonomy" id="72036"/>
    <lineage>
        <taxon>Eukaryota</taxon>
        <taxon>Metazoa</taxon>
        <taxon>Ecdysozoa</taxon>
        <taxon>Arthropoda</taxon>
        <taxon>Crustacea</taxon>
        <taxon>Multicrustacea</taxon>
        <taxon>Hexanauplia</taxon>
        <taxon>Copepoda</taxon>
        <taxon>Siphonostomatoida</taxon>
        <taxon>Caligidae</taxon>
        <taxon>Lepeophtheirus</taxon>
    </lineage>
</organism>
<evidence type="ECO:0000313" key="1">
    <source>
        <dbReference type="EMBL" id="CDW27161.1"/>
    </source>
</evidence>
<protein>
    <submittedName>
        <fullName evidence="1">Uncharacterized protein</fullName>
    </submittedName>
</protein>
<reference evidence="1" key="1">
    <citation type="submission" date="2014-05" db="EMBL/GenBank/DDBJ databases">
        <authorList>
            <person name="Chronopoulou M."/>
        </authorList>
    </citation>
    <scope>NUCLEOTIDE SEQUENCE</scope>
    <source>
        <tissue evidence="1">Whole organism</tissue>
    </source>
</reference>
<dbReference type="EMBL" id="HACA01009800">
    <property type="protein sequence ID" value="CDW27161.1"/>
    <property type="molecule type" value="Transcribed_RNA"/>
</dbReference>
<name>A0A0K2TNZ2_LEPSM</name>
<proteinExistence type="predicted"/>
<dbReference type="AlphaFoldDB" id="A0A0K2TNZ2"/>
<accession>A0A0K2TNZ2</accession>
<sequence length="99" mass="11732">MSLLYRLKESQDLEIPQTSKLEFLIEQLALLFQNPKARRYSAGLLSVCLLWQNMITTLYDQILIHQILSKFHVPSILVPFQVLWRQLCQFQPYNIKVPE</sequence>